<evidence type="ECO:0000313" key="3">
    <source>
        <dbReference type="EMBL" id="KAK6343671.1"/>
    </source>
</evidence>
<dbReference type="EMBL" id="JAVHNS010000009">
    <property type="protein sequence ID" value="KAK6343671.1"/>
    <property type="molecule type" value="Genomic_DNA"/>
</dbReference>
<evidence type="ECO:0000259" key="2">
    <source>
        <dbReference type="PROSITE" id="PS51767"/>
    </source>
</evidence>
<comment type="caution">
    <text evidence="3">The sequence shown here is derived from an EMBL/GenBank/DDBJ whole genome shotgun (WGS) entry which is preliminary data.</text>
</comment>
<evidence type="ECO:0000256" key="1">
    <source>
        <dbReference type="SAM" id="Phobius"/>
    </source>
</evidence>
<feature type="domain" description="Peptidase A1" evidence="2">
    <location>
        <begin position="1"/>
        <end position="253"/>
    </location>
</feature>
<dbReference type="InterPro" id="IPR021109">
    <property type="entry name" value="Peptidase_aspartic_dom_sf"/>
</dbReference>
<evidence type="ECO:0000313" key="4">
    <source>
        <dbReference type="Proteomes" id="UP001373714"/>
    </source>
</evidence>
<dbReference type="SUPFAM" id="SSF50630">
    <property type="entry name" value="Acid proteases"/>
    <property type="match status" value="1"/>
</dbReference>
<keyword evidence="1" id="KW-1133">Transmembrane helix</keyword>
<protein>
    <recommendedName>
        <fullName evidence="2">Peptidase A1 domain-containing protein</fullName>
    </recommendedName>
</protein>
<keyword evidence="1" id="KW-0812">Transmembrane</keyword>
<dbReference type="Pfam" id="PF00026">
    <property type="entry name" value="Asp"/>
    <property type="match status" value="1"/>
</dbReference>
<proteinExistence type="predicted"/>
<feature type="transmembrane region" description="Helical" evidence="1">
    <location>
        <begin position="294"/>
        <end position="316"/>
    </location>
</feature>
<keyword evidence="1" id="KW-0472">Membrane</keyword>
<dbReference type="Gene3D" id="2.40.70.10">
    <property type="entry name" value="Acid Proteases"/>
    <property type="match status" value="1"/>
</dbReference>
<keyword evidence="4" id="KW-1185">Reference proteome</keyword>
<organism evidence="3 4">
    <name type="scientific">Orbilia blumenaviensis</name>
    <dbReference type="NCBI Taxonomy" id="1796055"/>
    <lineage>
        <taxon>Eukaryota</taxon>
        <taxon>Fungi</taxon>
        <taxon>Dikarya</taxon>
        <taxon>Ascomycota</taxon>
        <taxon>Pezizomycotina</taxon>
        <taxon>Orbiliomycetes</taxon>
        <taxon>Orbiliales</taxon>
        <taxon>Orbiliaceae</taxon>
        <taxon>Orbilia</taxon>
    </lineage>
</organism>
<dbReference type="AlphaFoldDB" id="A0AAV9UR16"/>
<dbReference type="Proteomes" id="UP001373714">
    <property type="component" value="Unassembled WGS sequence"/>
</dbReference>
<sequence length="361" mass="39461">MNKSNNYFSDRYADPSLGLGLTDPTGNSGGQLGYPETLTKQNKIYSSYTSFYNIRNPHGNAGQIVIGGVDRKKIYGNFDVWDDLTLPGEIPTPNVNVITEDNFDEVYNTTFSSPTQKTALISPGTPFIVVPSSLLQRLRLLVPFAYPLGRNDLADYLFALCDRQIDPTYFLQFEFDKVVIRVPLEDLKTTVPERIFATLGNIVAEESNTCRLSLSASQDDAEFSYILGGPFLSRAYVVMKGKSSGSNAITAIAVAKLNQTEEEIIELGAPGGPRLEDIFGDEPAATNRRKKMTIAIASGAAGGALIILLLVLLFFWCRKRRRLAIEPLIPSPAPDFVWQSHPVQPGVLAHHAANPGNSSTG</sequence>
<dbReference type="InterPro" id="IPR033121">
    <property type="entry name" value="PEPTIDASE_A1"/>
</dbReference>
<accession>A0AAV9UR16</accession>
<gene>
    <name evidence="3" type="ORF">TWF730_011261</name>
</gene>
<dbReference type="PROSITE" id="PS51767">
    <property type="entry name" value="PEPTIDASE_A1"/>
    <property type="match status" value="1"/>
</dbReference>
<name>A0AAV9UR16_9PEZI</name>
<reference evidence="3 4" key="1">
    <citation type="submission" date="2019-10" db="EMBL/GenBank/DDBJ databases">
        <authorList>
            <person name="Palmer J.M."/>
        </authorList>
    </citation>
    <scope>NUCLEOTIDE SEQUENCE [LARGE SCALE GENOMIC DNA]</scope>
    <source>
        <strain evidence="3 4">TWF730</strain>
    </source>
</reference>